<dbReference type="InterPro" id="IPR043502">
    <property type="entry name" value="DNA/RNA_pol_sf"/>
</dbReference>
<evidence type="ECO:0000256" key="1">
    <source>
        <dbReference type="SAM" id="MobiDB-lite"/>
    </source>
</evidence>
<gene>
    <name evidence="2" type="ORF">CR513_13442</name>
</gene>
<accession>A0A371HJS9</accession>
<feature type="region of interest" description="Disordered" evidence="1">
    <location>
        <begin position="1"/>
        <end position="24"/>
    </location>
</feature>
<evidence type="ECO:0000313" key="3">
    <source>
        <dbReference type="Proteomes" id="UP000257109"/>
    </source>
</evidence>
<protein>
    <submittedName>
        <fullName evidence="2">Uncharacterized protein</fullName>
    </submittedName>
</protein>
<keyword evidence="3" id="KW-1185">Reference proteome</keyword>
<reference evidence="2" key="1">
    <citation type="submission" date="2018-05" db="EMBL/GenBank/DDBJ databases">
        <title>Draft genome of Mucuna pruriens seed.</title>
        <authorList>
            <person name="Nnadi N.E."/>
            <person name="Vos R."/>
            <person name="Hasami M.H."/>
            <person name="Devisetty U.K."/>
            <person name="Aguiy J.C."/>
        </authorList>
    </citation>
    <scope>NUCLEOTIDE SEQUENCE [LARGE SCALE GENOMIC DNA]</scope>
    <source>
        <strain evidence="2">JCA_2017</strain>
    </source>
</reference>
<name>A0A371HJS9_MUCPR</name>
<dbReference type="AlphaFoldDB" id="A0A371HJS9"/>
<comment type="caution">
    <text evidence="2">The sequence shown here is derived from an EMBL/GenBank/DDBJ whole genome shotgun (WGS) entry which is preliminary data.</text>
</comment>
<organism evidence="2 3">
    <name type="scientific">Mucuna pruriens</name>
    <name type="common">Velvet bean</name>
    <name type="synonym">Dolichos pruriens</name>
    <dbReference type="NCBI Taxonomy" id="157652"/>
    <lineage>
        <taxon>Eukaryota</taxon>
        <taxon>Viridiplantae</taxon>
        <taxon>Streptophyta</taxon>
        <taxon>Embryophyta</taxon>
        <taxon>Tracheophyta</taxon>
        <taxon>Spermatophyta</taxon>
        <taxon>Magnoliopsida</taxon>
        <taxon>eudicotyledons</taxon>
        <taxon>Gunneridae</taxon>
        <taxon>Pentapetalae</taxon>
        <taxon>rosids</taxon>
        <taxon>fabids</taxon>
        <taxon>Fabales</taxon>
        <taxon>Fabaceae</taxon>
        <taxon>Papilionoideae</taxon>
        <taxon>50 kb inversion clade</taxon>
        <taxon>NPAAA clade</taxon>
        <taxon>indigoferoid/millettioid clade</taxon>
        <taxon>Phaseoleae</taxon>
        <taxon>Mucuna</taxon>
    </lineage>
</organism>
<sequence>MKKKESKSNVEKRKERGKEKVGEKSKICKNYLKGSRMSSHRMHLIPHLDNLLDELFDSIILSKINLRGGYHHVRGREGDE</sequence>
<dbReference type="SUPFAM" id="SSF56672">
    <property type="entry name" value="DNA/RNA polymerases"/>
    <property type="match status" value="1"/>
</dbReference>
<proteinExistence type="predicted"/>
<feature type="non-terminal residue" evidence="2">
    <location>
        <position position="1"/>
    </location>
</feature>
<dbReference type="EMBL" id="QJKJ01002402">
    <property type="protein sequence ID" value="RDY03036.1"/>
    <property type="molecule type" value="Genomic_DNA"/>
</dbReference>
<evidence type="ECO:0000313" key="2">
    <source>
        <dbReference type="EMBL" id="RDY03036.1"/>
    </source>
</evidence>
<dbReference type="Proteomes" id="UP000257109">
    <property type="component" value="Unassembled WGS sequence"/>
</dbReference>